<evidence type="ECO:0000259" key="2">
    <source>
        <dbReference type="Pfam" id="PF04909"/>
    </source>
</evidence>
<dbReference type="Gene3D" id="3.20.20.140">
    <property type="entry name" value="Metal-dependent hydrolases"/>
    <property type="match status" value="1"/>
</dbReference>
<comment type="caution">
    <text evidence="3">The sequence shown here is derived from an EMBL/GenBank/DDBJ whole genome shotgun (WGS) entry which is preliminary data.</text>
</comment>
<name>A0A2P7R1V1_9GAMM</name>
<comment type="similarity">
    <text evidence="1">Belongs to the metallo-dependent hydrolases superfamily.</text>
</comment>
<dbReference type="InterPro" id="IPR052350">
    <property type="entry name" value="Metallo-dep_Lactonases"/>
</dbReference>
<dbReference type="InterPro" id="IPR006680">
    <property type="entry name" value="Amidohydro-rel"/>
</dbReference>
<protein>
    <submittedName>
        <fullName evidence="3">Thioesterase</fullName>
    </submittedName>
</protein>
<dbReference type="PANTHER" id="PTHR43569">
    <property type="entry name" value="AMIDOHYDROLASE"/>
    <property type="match status" value="1"/>
</dbReference>
<proteinExistence type="inferred from homology"/>
<dbReference type="GO" id="GO:0016787">
    <property type="term" value="F:hydrolase activity"/>
    <property type="evidence" value="ECO:0007669"/>
    <property type="project" value="InterPro"/>
</dbReference>
<gene>
    <name evidence="3" type="ORF">C7I36_07325</name>
</gene>
<dbReference type="OrthoDB" id="9787654at2"/>
<organism evidence="3 4">
    <name type="scientific">Zobellella taiwanensis</name>
    <dbReference type="NCBI Taxonomy" id="347535"/>
    <lineage>
        <taxon>Bacteria</taxon>
        <taxon>Pseudomonadati</taxon>
        <taxon>Pseudomonadota</taxon>
        <taxon>Gammaproteobacteria</taxon>
        <taxon>Aeromonadales</taxon>
        <taxon>Aeromonadaceae</taxon>
        <taxon>Zobellella</taxon>
    </lineage>
</organism>
<evidence type="ECO:0000256" key="1">
    <source>
        <dbReference type="ARBA" id="ARBA00038310"/>
    </source>
</evidence>
<sequence length="322" mass="37199">MMNLTLPQQRERYLASGDDRELPIIDAHMHLWDPRQNYHPWLCDEPMIPFRYGDYAAIRRPFLPHHYRALTGEHKVYGVVYMEAEWDPRDPLGEIAWLHHLAEETRWPNAVIGQAWLDREDIDHLLAQLSSSPLVRGVRHKPAALPRADYYPGHQLKGSMNCPIWQQGYQKLAQHHLLFELQTPWWHLPDAASLLTRFPDVKMVINHAGLPGDRDPQTLAGWHDALRQLAAIPDVTIKISGLGLPSRSWCIEDNQQLIRQTIELFGPERCMFASNFPVDSLVTRLDALFDALKAITADYSPPDRLKMFCDNAARIYRLDTKL</sequence>
<dbReference type="EMBL" id="PXYH01000008">
    <property type="protein sequence ID" value="PSJ44192.1"/>
    <property type="molecule type" value="Genomic_DNA"/>
</dbReference>
<feature type="domain" description="Amidohydrolase-related" evidence="2">
    <location>
        <begin position="25"/>
        <end position="318"/>
    </location>
</feature>
<dbReference type="InterPro" id="IPR032466">
    <property type="entry name" value="Metal_Hydrolase"/>
</dbReference>
<evidence type="ECO:0000313" key="4">
    <source>
        <dbReference type="Proteomes" id="UP000242181"/>
    </source>
</evidence>
<dbReference type="PANTHER" id="PTHR43569:SF1">
    <property type="entry name" value="BLL3371 PROTEIN"/>
    <property type="match status" value="1"/>
</dbReference>
<accession>A0A2P7R1V1</accession>
<dbReference type="SUPFAM" id="SSF51556">
    <property type="entry name" value="Metallo-dependent hydrolases"/>
    <property type="match status" value="1"/>
</dbReference>
<keyword evidence="4" id="KW-1185">Reference proteome</keyword>
<dbReference type="AlphaFoldDB" id="A0A2P7R1V1"/>
<dbReference type="Proteomes" id="UP000242181">
    <property type="component" value="Unassembled WGS sequence"/>
</dbReference>
<evidence type="ECO:0000313" key="3">
    <source>
        <dbReference type="EMBL" id="PSJ44192.1"/>
    </source>
</evidence>
<reference evidence="3 4" key="1">
    <citation type="submission" date="2018-03" db="EMBL/GenBank/DDBJ databases">
        <title>The draft genome of Zobellella taiwanensis JCM 13381.</title>
        <authorList>
            <person name="Liu L."/>
            <person name="Li L."/>
            <person name="Wang T."/>
            <person name="Zhang X."/>
            <person name="Liang L."/>
        </authorList>
    </citation>
    <scope>NUCLEOTIDE SEQUENCE [LARGE SCALE GENOMIC DNA]</scope>
    <source>
        <strain evidence="3 4">JCM 13381</strain>
    </source>
</reference>
<dbReference type="Pfam" id="PF04909">
    <property type="entry name" value="Amidohydro_2"/>
    <property type="match status" value="1"/>
</dbReference>